<keyword evidence="6" id="KW-0862">Zinc</keyword>
<evidence type="ECO:0000256" key="11">
    <source>
        <dbReference type="PROSITE-ProRule" id="PRU00042"/>
    </source>
</evidence>
<feature type="compositionally biased region" description="Basic and acidic residues" evidence="12">
    <location>
        <begin position="391"/>
        <end position="406"/>
    </location>
</feature>
<keyword evidence="3" id="KW-0479">Metal-binding</keyword>
<keyword evidence="10" id="KW-0539">Nucleus</keyword>
<feature type="compositionally biased region" description="Polar residues" evidence="12">
    <location>
        <begin position="242"/>
        <end position="256"/>
    </location>
</feature>
<feature type="region of interest" description="Disordered" evidence="12">
    <location>
        <begin position="374"/>
        <end position="418"/>
    </location>
</feature>
<dbReference type="FunFam" id="3.30.160.60:FF:000624">
    <property type="entry name" value="zinc finger protein 697"/>
    <property type="match status" value="1"/>
</dbReference>
<evidence type="ECO:0000256" key="8">
    <source>
        <dbReference type="ARBA" id="ARBA00023125"/>
    </source>
</evidence>
<feature type="domain" description="C2H2-type" evidence="13">
    <location>
        <begin position="310"/>
        <end position="338"/>
    </location>
</feature>
<feature type="compositionally biased region" description="Basic and acidic residues" evidence="12">
    <location>
        <begin position="232"/>
        <end position="241"/>
    </location>
</feature>
<keyword evidence="9" id="KW-0804">Transcription</keyword>
<dbReference type="PANTHER" id="PTHR23226">
    <property type="entry name" value="ZINC FINGER AND SCAN DOMAIN-CONTAINING"/>
    <property type="match status" value="1"/>
</dbReference>
<evidence type="ECO:0000256" key="2">
    <source>
        <dbReference type="ARBA" id="ARBA00006991"/>
    </source>
</evidence>
<evidence type="ECO:0000256" key="6">
    <source>
        <dbReference type="ARBA" id="ARBA00022833"/>
    </source>
</evidence>
<keyword evidence="5 11" id="KW-0863">Zinc-finger</keyword>
<evidence type="ECO:0000256" key="7">
    <source>
        <dbReference type="ARBA" id="ARBA00023015"/>
    </source>
</evidence>
<dbReference type="FunFam" id="3.30.160.60:FF:000151">
    <property type="entry name" value="Zinc finger and SCAN domain-containing 21"/>
    <property type="match status" value="1"/>
</dbReference>
<dbReference type="GO" id="GO:0000978">
    <property type="term" value="F:RNA polymerase II cis-regulatory region sequence-specific DNA binding"/>
    <property type="evidence" value="ECO:0007669"/>
    <property type="project" value="TreeGrafter"/>
</dbReference>
<dbReference type="InterPro" id="IPR013087">
    <property type="entry name" value="Znf_C2H2_type"/>
</dbReference>
<dbReference type="FunFam" id="3.30.160.60:FF:002343">
    <property type="entry name" value="Zinc finger protein 33A"/>
    <property type="match status" value="2"/>
</dbReference>
<dbReference type="SUPFAM" id="SSF109640">
    <property type="entry name" value="KRAB domain (Kruppel-associated box)"/>
    <property type="match status" value="1"/>
</dbReference>
<organism evidence="15 16">
    <name type="scientific">Chelonia mydas</name>
    <name type="common">Green sea-turtle</name>
    <name type="synonym">Chelonia agassizi</name>
    <dbReference type="NCBI Taxonomy" id="8469"/>
    <lineage>
        <taxon>Eukaryota</taxon>
        <taxon>Metazoa</taxon>
        <taxon>Chordata</taxon>
        <taxon>Craniata</taxon>
        <taxon>Vertebrata</taxon>
        <taxon>Euteleostomi</taxon>
        <taxon>Archelosauria</taxon>
        <taxon>Testudinata</taxon>
        <taxon>Testudines</taxon>
        <taxon>Cryptodira</taxon>
        <taxon>Durocryptodira</taxon>
        <taxon>Americhelydia</taxon>
        <taxon>Chelonioidea</taxon>
        <taxon>Cheloniidae</taxon>
        <taxon>Chelonia</taxon>
    </lineage>
</organism>
<evidence type="ECO:0000259" key="14">
    <source>
        <dbReference type="PROSITE" id="PS50805"/>
    </source>
</evidence>
<evidence type="ECO:0000256" key="4">
    <source>
        <dbReference type="ARBA" id="ARBA00022737"/>
    </source>
</evidence>
<dbReference type="FunFam" id="3.30.160.60:FF:000224">
    <property type="entry name" value="Zinc finger protein 329"/>
    <property type="match status" value="1"/>
</dbReference>
<dbReference type="InterPro" id="IPR036236">
    <property type="entry name" value="Znf_C2H2_sf"/>
</dbReference>
<evidence type="ECO:0000259" key="13">
    <source>
        <dbReference type="PROSITE" id="PS50157"/>
    </source>
</evidence>
<keyword evidence="4" id="KW-0677">Repeat</keyword>
<evidence type="ECO:0000313" key="16">
    <source>
        <dbReference type="Proteomes" id="UP000031443"/>
    </source>
</evidence>
<dbReference type="FunFam" id="3.30.160.60:FF:000030">
    <property type="entry name" value="Zinc finger protein 628"/>
    <property type="match status" value="1"/>
</dbReference>
<feature type="domain" description="C2H2-type" evidence="13">
    <location>
        <begin position="480"/>
        <end position="507"/>
    </location>
</feature>
<dbReference type="STRING" id="8469.M7B2Z0"/>
<dbReference type="EMBL" id="KB579331">
    <property type="protein sequence ID" value="EMP26473.1"/>
    <property type="molecule type" value="Genomic_DNA"/>
</dbReference>
<dbReference type="SUPFAM" id="SSF57667">
    <property type="entry name" value="beta-beta-alpha zinc fingers"/>
    <property type="match status" value="5"/>
</dbReference>
<feature type="domain" description="C2H2-type" evidence="13">
    <location>
        <begin position="592"/>
        <end position="619"/>
    </location>
</feature>
<feature type="domain" description="C2H2-type" evidence="13">
    <location>
        <begin position="536"/>
        <end position="563"/>
    </location>
</feature>
<evidence type="ECO:0000256" key="12">
    <source>
        <dbReference type="SAM" id="MobiDB-lite"/>
    </source>
</evidence>
<evidence type="ECO:0000256" key="10">
    <source>
        <dbReference type="ARBA" id="ARBA00023242"/>
    </source>
</evidence>
<dbReference type="GO" id="GO:0008270">
    <property type="term" value="F:zinc ion binding"/>
    <property type="evidence" value="ECO:0007669"/>
    <property type="project" value="UniProtKB-KW"/>
</dbReference>
<feature type="domain" description="C2H2-type" evidence="13">
    <location>
        <begin position="282"/>
        <end position="309"/>
    </location>
</feature>
<dbReference type="CDD" id="cd07765">
    <property type="entry name" value="KRAB_A-box"/>
    <property type="match status" value="1"/>
</dbReference>
<dbReference type="GO" id="GO:0000981">
    <property type="term" value="F:DNA-binding transcription factor activity, RNA polymerase II-specific"/>
    <property type="evidence" value="ECO:0007669"/>
    <property type="project" value="TreeGrafter"/>
</dbReference>
<evidence type="ECO:0000256" key="9">
    <source>
        <dbReference type="ARBA" id="ARBA00023163"/>
    </source>
</evidence>
<sequence>MPGSSGFKRCILCQDAIHVSGSHSYCVRCLGKTYQYSYTSVRKLYTGITVSILGDNYIDLPGPHLSAPHDKGNEGDQDIVVLLHRFGFMMPVMFEEVAVYFSEDEWALLDEKQRELYRDVMQENYETLLSLGFPIAKPDVLSQMEQGEEPWFPDLQGSKERENPRGTSTGAGTVSEKEKKAPKVVSTGAEPQRMFSRRHCCLEWGDASESQGRTGRHWEDPPGRSKSTHSKRSLEKSKDTSTHQTACTGKSPNTGTEPGESFNKCSLLVKHCQQTCAEKSAYKCNECVQSFSQQQCLQIHLRIHTEERPYKCNECGKSFRHKTSLVLHRYTVHKLERPHKCPVCGQLFILRERLIQHQRIHNEEMHRGFNDGIVSENKDEHPQQKKPVGAETHEASQRRELADAGKSRGRRGQQRAYPAGGKDCESAVCEGSSKKLNCTIAHQGTKVGAQLNTQSKSKRSFSSCTAPDLHQKIHPDEKRHSCAECGKSYRRNSHLRRHQKSHTGEKPYVCADCGKSFGRKSILSKHLRTHKEEKPYSCAGCEKRFSESSYLALHQRIHTGEKPYQCPDCDKSFRLKGDLSSHCRTHTGEKPHKCTECGQGFGRKSTLTKHLRIHTGERPYKCPYCEKSFRQKFTLSQHQLVHLEERPHK</sequence>
<feature type="region of interest" description="Disordered" evidence="12">
    <location>
        <begin position="207"/>
        <end position="258"/>
    </location>
</feature>
<evidence type="ECO:0000256" key="5">
    <source>
        <dbReference type="ARBA" id="ARBA00022771"/>
    </source>
</evidence>
<gene>
    <name evidence="15" type="ORF">UY3_16460</name>
</gene>
<comment type="subcellular location">
    <subcellularLocation>
        <location evidence="1">Nucleus</location>
    </subcellularLocation>
</comment>
<dbReference type="SMART" id="SM00349">
    <property type="entry name" value="KRAB"/>
    <property type="match status" value="1"/>
</dbReference>
<dbReference type="PANTHER" id="PTHR23226:SF416">
    <property type="entry name" value="FI01424P"/>
    <property type="match status" value="1"/>
</dbReference>
<dbReference type="Proteomes" id="UP000031443">
    <property type="component" value="Unassembled WGS sequence"/>
</dbReference>
<dbReference type="Pfam" id="PF01352">
    <property type="entry name" value="KRAB"/>
    <property type="match status" value="1"/>
</dbReference>
<evidence type="ECO:0000313" key="15">
    <source>
        <dbReference type="EMBL" id="EMP26473.1"/>
    </source>
</evidence>
<dbReference type="AlphaFoldDB" id="M7B2Z0"/>
<evidence type="ECO:0000256" key="3">
    <source>
        <dbReference type="ARBA" id="ARBA00022723"/>
    </source>
</evidence>
<dbReference type="SMART" id="SM00355">
    <property type="entry name" value="ZnF_C2H2"/>
    <property type="match status" value="9"/>
</dbReference>
<name>M7B2Z0_CHEMY</name>
<dbReference type="PROSITE" id="PS00028">
    <property type="entry name" value="ZINC_FINGER_C2H2_1"/>
    <property type="match status" value="9"/>
</dbReference>
<comment type="similarity">
    <text evidence="2">Belongs to the krueppel C2H2-type zinc-finger protein family.</text>
</comment>
<keyword evidence="16" id="KW-1185">Reference proteome</keyword>
<dbReference type="FunFam" id="3.30.160.60:FF:001158">
    <property type="entry name" value="zinc finger protein 22"/>
    <property type="match status" value="1"/>
</dbReference>
<keyword evidence="7" id="KW-0805">Transcription regulation</keyword>
<dbReference type="InterPro" id="IPR036051">
    <property type="entry name" value="KRAB_dom_sf"/>
</dbReference>
<dbReference type="GO" id="GO:0005634">
    <property type="term" value="C:nucleus"/>
    <property type="evidence" value="ECO:0007669"/>
    <property type="project" value="UniProtKB-SubCell"/>
</dbReference>
<proteinExistence type="inferred from homology"/>
<feature type="domain" description="C2H2-type" evidence="13">
    <location>
        <begin position="620"/>
        <end position="647"/>
    </location>
</feature>
<feature type="domain" description="C2H2-type" evidence="13">
    <location>
        <begin position="339"/>
        <end position="366"/>
    </location>
</feature>
<dbReference type="FunFam" id="3.30.160.60:FF:000012">
    <property type="entry name" value="RB-associated KRAB zinc finger protein-like"/>
    <property type="match status" value="1"/>
</dbReference>
<dbReference type="Gene3D" id="6.10.140.140">
    <property type="match status" value="1"/>
</dbReference>
<feature type="domain" description="KRAB" evidence="14">
    <location>
        <begin position="92"/>
        <end position="163"/>
    </location>
</feature>
<protein>
    <submittedName>
        <fullName evidence="15">Uncharacterized protein</fullName>
    </submittedName>
</protein>
<dbReference type="PROSITE" id="PS50805">
    <property type="entry name" value="KRAB"/>
    <property type="match status" value="1"/>
</dbReference>
<feature type="domain" description="C2H2-type" evidence="13">
    <location>
        <begin position="564"/>
        <end position="591"/>
    </location>
</feature>
<dbReference type="PROSITE" id="PS50157">
    <property type="entry name" value="ZINC_FINGER_C2H2_2"/>
    <property type="match status" value="9"/>
</dbReference>
<dbReference type="Gene3D" id="3.30.160.60">
    <property type="entry name" value="Classic Zinc Finger"/>
    <property type="match status" value="9"/>
</dbReference>
<dbReference type="Pfam" id="PF00096">
    <property type="entry name" value="zf-C2H2"/>
    <property type="match status" value="8"/>
</dbReference>
<feature type="region of interest" description="Disordered" evidence="12">
    <location>
        <begin position="150"/>
        <end position="190"/>
    </location>
</feature>
<dbReference type="InterPro" id="IPR001909">
    <property type="entry name" value="KRAB"/>
</dbReference>
<evidence type="ECO:0000256" key="1">
    <source>
        <dbReference type="ARBA" id="ARBA00004123"/>
    </source>
</evidence>
<dbReference type="FunFam" id="3.30.160.60:FF:000295">
    <property type="entry name" value="zinc finger protein 19"/>
    <property type="match status" value="1"/>
</dbReference>
<feature type="domain" description="C2H2-type" evidence="13">
    <location>
        <begin position="508"/>
        <end position="535"/>
    </location>
</feature>
<keyword evidence="8" id="KW-0238">DNA-binding</keyword>
<reference evidence="16" key="1">
    <citation type="journal article" date="2013" name="Nat. Genet.">
        <title>The draft genomes of soft-shell turtle and green sea turtle yield insights into the development and evolution of the turtle-specific body plan.</title>
        <authorList>
            <person name="Wang Z."/>
            <person name="Pascual-Anaya J."/>
            <person name="Zadissa A."/>
            <person name="Li W."/>
            <person name="Niimura Y."/>
            <person name="Huang Z."/>
            <person name="Li C."/>
            <person name="White S."/>
            <person name="Xiong Z."/>
            <person name="Fang D."/>
            <person name="Wang B."/>
            <person name="Ming Y."/>
            <person name="Chen Y."/>
            <person name="Zheng Y."/>
            <person name="Kuraku S."/>
            <person name="Pignatelli M."/>
            <person name="Herrero J."/>
            <person name="Beal K."/>
            <person name="Nozawa M."/>
            <person name="Li Q."/>
            <person name="Wang J."/>
            <person name="Zhang H."/>
            <person name="Yu L."/>
            <person name="Shigenobu S."/>
            <person name="Wang J."/>
            <person name="Liu J."/>
            <person name="Flicek P."/>
            <person name="Searle S."/>
            <person name="Wang J."/>
            <person name="Kuratani S."/>
            <person name="Yin Y."/>
            <person name="Aken B."/>
            <person name="Zhang G."/>
            <person name="Irie N."/>
        </authorList>
    </citation>
    <scope>NUCLEOTIDE SEQUENCE [LARGE SCALE GENOMIC DNA]</scope>
</reference>
<accession>M7B2Z0</accession>